<name>A0ABT6Q593_9PROT</name>
<protein>
    <submittedName>
        <fullName evidence="2">Restriction endonuclease</fullName>
        <ecNumber evidence="2">3.1.21.-</ecNumber>
    </submittedName>
</protein>
<keyword evidence="2" id="KW-0540">Nuclease</keyword>
<sequence>MKNNYKFWGIHMGIHVGSEPIEKNYVAIGWQLMGDLRLIENNRDDFKFKLKEIEPNSSDASIRSQIGSVYRFVHEIKIGDYIIYPCKADRLIYIGQITSDYYYDNNKQNDNDDHELYPNKRAVKWLMNNGIPRSQFPQNILNTIGSFMTLFEIKDEAALYFSELLSTNCNNLSKQILPSPQDYTETSIDENEDEEIIKDTVNITQQSTEDFIIKRLYKKLSPTEFEFFIAHLLECMGYVARVTQQSRDGGVDIIVHKDQLGFEPPIIKVQCKHTTDKSTLPQINQLLGTLSQNEYALFVNLGSYTSDAKQKALNESRLRLIDGQEIVKLIYNFYDSFLPKYRVIIPLKQVFIPNLPENENL</sequence>
<evidence type="ECO:0000313" key="2">
    <source>
        <dbReference type="EMBL" id="MDI2091649.1"/>
    </source>
</evidence>
<dbReference type="InterPro" id="IPR011856">
    <property type="entry name" value="tRNA_endonuc-like_dom_sf"/>
</dbReference>
<keyword evidence="2" id="KW-0378">Hydrolase</keyword>
<keyword evidence="2" id="KW-0255">Endonuclease</keyword>
<dbReference type="InterPro" id="IPR007560">
    <property type="entry name" value="Restrct_endonuc_IV_Mrr"/>
</dbReference>
<keyword evidence="3" id="KW-1185">Reference proteome</keyword>
<dbReference type="GO" id="GO:0004519">
    <property type="term" value="F:endonuclease activity"/>
    <property type="evidence" value="ECO:0007669"/>
    <property type="project" value="UniProtKB-KW"/>
</dbReference>
<dbReference type="RefSeq" id="WP_281448738.1">
    <property type="nucleotide sequence ID" value="NZ_JASBAO010000001.1"/>
</dbReference>
<dbReference type="GO" id="GO:0016787">
    <property type="term" value="F:hydrolase activity"/>
    <property type="evidence" value="ECO:0007669"/>
    <property type="project" value="UniProtKB-KW"/>
</dbReference>
<dbReference type="PANTHER" id="PTHR30015">
    <property type="entry name" value="MRR RESTRICTION SYSTEM PROTEIN"/>
    <property type="match status" value="1"/>
</dbReference>
<dbReference type="PANTHER" id="PTHR30015:SF7">
    <property type="entry name" value="TYPE IV METHYL-DIRECTED RESTRICTION ENZYME ECOKMRR"/>
    <property type="match status" value="1"/>
</dbReference>
<dbReference type="Pfam" id="PF04471">
    <property type="entry name" value="Mrr_cat"/>
    <property type="match status" value="1"/>
</dbReference>
<evidence type="ECO:0000313" key="3">
    <source>
        <dbReference type="Proteomes" id="UP001431634"/>
    </source>
</evidence>
<dbReference type="EC" id="3.1.21.-" evidence="2"/>
<dbReference type="InterPro" id="IPR052906">
    <property type="entry name" value="Type_IV_Methyl-Rstrct_Enzyme"/>
</dbReference>
<reference evidence="2" key="1">
    <citation type="submission" date="2023-05" db="EMBL/GenBank/DDBJ databases">
        <title>Whole genome sequence of Commensalibacter sp.</title>
        <authorList>
            <person name="Charoenyingcharoen P."/>
            <person name="Yukphan P."/>
        </authorList>
    </citation>
    <scope>NUCLEOTIDE SEQUENCE</scope>
    <source>
        <strain evidence="2">TBRC 16381</strain>
    </source>
</reference>
<proteinExistence type="predicted"/>
<evidence type="ECO:0000259" key="1">
    <source>
        <dbReference type="Pfam" id="PF04471"/>
    </source>
</evidence>
<dbReference type="EMBL" id="JASBAO010000001">
    <property type="protein sequence ID" value="MDI2091649.1"/>
    <property type="molecule type" value="Genomic_DNA"/>
</dbReference>
<dbReference type="InterPro" id="IPR011335">
    <property type="entry name" value="Restrct_endonuc-II-like"/>
</dbReference>
<gene>
    <name evidence="2" type="ORF">QJV27_09765</name>
</gene>
<accession>A0ABT6Q593</accession>
<feature type="domain" description="Restriction endonuclease type IV Mrr" evidence="1">
    <location>
        <begin position="218"/>
        <end position="330"/>
    </location>
</feature>
<organism evidence="2 3">
    <name type="scientific">Commensalibacter oyaizuii</name>
    <dbReference type="NCBI Taxonomy" id="3043873"/>
    <lineage>
        <taxon>Bacteria</taxon>
        <taxon>Pseudomonadati</taxon>
        <taxon>Pseudomonadota</taxon>
        <taxon>Alphaproteobacteria</taxon>
        <taxon>Acetobacterales</taxon>
        <taxon>Acetobacteraceae</taxon>
    </lineage>
</organism>
<comment type="caution">
    <text evidence="2">The sequence shown here is derived from an EMBL/GenBank/DDBJ whole genome shotgun (WGS) entry which is preliminary data.</text>
</comment>
<dbReference type="Gene3D" id="3.40.1350.10">
    <property type="match status" value="1"/>
</dbReference>
<dbReference type="SUPFAM" id="SSF52980">
    <property type="entry name" value="Restriction endonuclease-like"/>
    <property type="match status" value="1"/>
</dbReference>
<dbReference type="Proteomes" id="UP001431634">
    <property type="component" value="Unassembled WGS sequence"/>
</dbReference>